<proteinExistence type="predicted"/>
<gene>
    <name evidence="1" type="ORF">CRP4_gp45</name>
</gene>
<accession>A0A646QW76</accession>
<dbReference type="EMBL" id="MK613346">
    <property type="protein sequence ID" value="QBQ72654.1"/>
    <property type="molecule type" value="Genomic_DNA"/>
</dbReference>
<dbReference type="Proteomes" id="UP000424671">
    <property type="component" value="Segment"/>
</dbReference>
<reference evidence="1 2" key="1">
    <citation type="journal article" date="2019" name="mSystems">
        <title>Diverse, abundant and novel viruses infecting the marine abundant Roseobacter RCA lineage.</title>
        <authorList>
            <person name="Zhang Z.F."/>
            <person name="Chen F."/>
            <person name="Chu X."/>
            <person name="Zhang H."/>
            <person name="Luo H.W."/>
            <person name="Zhai Z.Q."/>
            <person name="Yang M.Y."/>
            <person name="Zhao Y.L."/>
        </authorList>
    </citation>
    <scope>NUCLEOTIDE SEQUENCE [LARGE SCALE GENOMIC DNA]</scope>
</reference>
<name>A0A646QW76_9CAUD</name>
<protein>
    <submittedName>
        <fullName evidence="1">Uncharacterized protein</fullName>
    </submittedName>
</protein>
<organism evidence="1 2">
    <name type="scientific">Roseobacter phage CRP-4</name>
    <dbReference type="NCBI Taxonomy" id="2559283"/>
    <lineage>
        <taxon>Viruses</taxon>
        <taxon>Duplodnaviria</taxon>
        <taxon>Heunggongvirae</taxon>
        <taxon>Uroviricota</taxon>
        <taxon>Caudoviricetes</taxon>
        <taxon>Zobellviridae</taxon>
        <taxon>Cobavirinae</taxon>
        <taxon>Veravirus</taxon>
    </lineage>
</organism>
<evidence type="ECO:0000313" key="1">
    <source>
        <dbReference type="EMBL" id="QBQ72654.1"/>
    </source>
</evidence>
<sequence>MANVNHSALSDPYLHEPKGASTAAAGEVYLANGAGSGAWTELSRYVNGYVAFNAVTPYAYQHSVTTAYTPLNPTFALEASNGFIASASPNARLVYTGTESIVASVNFTVAYKNDSGTLRDFELVFYRNGTVMNGGHIIVSAVSGEWNSATLTDLSTLNTNDYIEVFVKGSAAFTLDLASASLTISGVPN</sequence>
<evidence type="ECO:0000313" key="2">
    <source>
        <dbReference type="Proteomes" id="UP000424671"/>
    </source>
</evidence>